<accession>A0ABS1HJD3</accession>
<sequence length="119" mass="13768">MDLTGQWQFFEQFEAGFDMGHAILKQVGDKLSGTLVYREYIDDEGSFLIAINVEGDVFDDRLMMRGKSYEILESPFPIEYCLDDRIAELSDPNRIEGHSVDDQNLEGQFVLRRIHLMES</sequence>
<protein>
    <recommendedName>
        <fullName evidence="3">Lipocalin-like domain-containing protein</fullName>
    </recommendedName>
</protein>
<keyword evidence="2" id="KW-1185">Reference proteome</keyword>
<proteinExistence type="predicted"/>
<dbReference type="RefSeq" id="WP_200464966.1">
    <property type="nucleotide sequence ID" value="NZ_JAENRR010000021.1"/>
</dbReference>
<comment type="caution">
    <text evidence="1">The sequence shown here is derived from an EMBL/GenBank/DDBJ whole genome shotgun (WGS) entry which is preliminary data.</text>
</comment>
<dbReference type="EMBL" id="JAENRR010000021">
    <property type="protein sequence ID" value="MBK3517736.1"/>
    <property type="molecule type" value="Genomic_DNA"/>
</dbReference>
<evidence type="ECO:0000313" key="2">
    <source>
        <dbReference type="Proteomes" id="UP000605676"/>
    </source>
</evidence>
<name>A0ABS1HJD3_9BACT</name>
<gene>
    <name evidence="1" type="ORF">JIV24_10375</name>
</gene>
<reference evidence="1 2" key="1">
    <citation type="submission" date="2021-01" db="EMBL/GenBank/DDBJ databases">
        <title>Carboxyliciviraga sp.nov., isolated from coastal sediments.</title>
        <authorList>
            <person name="Lu D."/>
            <person name="Zhang T."/>
        </authorList>
    </citation>
    <scope>NUCLEOTIDE SEQUENCE [LARGE SCALE GENOMIC DNA]</scope>
    <source>
        <strain evidence="1 2">N1Y132</strain>
    </source>
</reference>
<evidence type="ECO:0008006" key="3">
    <source>
        <dbReference type="Google" id="ProtNLM"/>
    </source>
</evidence>
<dbReference type="Proteomes" id="UP000605676">
    <property type="component" value="Unassembled WGS sequence"/>
</dbReference>
<evidence type="ECO:0000313" key="1">
    <source>
        <dbReference type="EMBL" id="MBK3517736.1"/>
    </source>
</evidence>
<organism evidence="1 2">
    <name type="scientific">Carboxylicivirga marina</name>
    <dbReference type="NCBI Taxonomy" id="2800988"/>
    <lineage>
        <taxon>Bacteria</taxon>
        <taxon>Pseudomonadati</taxon>
        <taxon>Bacteroidota</taxon>
        <taxon>Bacteroidia</taxon>
        <taxon>Marinilabiliales</taxon>
        <taxon>Marinilabiliaceae</taxon>
        <taxon>Carboxylicivirga</taxon>
    </lineage>
</organism>